<dbReference type="GO" id="GO:0042254">
    <property type="term" value="P:ribosome biogenesis"/>
    <property type="evidence" value="ECO:0007669"/>
    <property type="project" value="UniProtKB-KW"/>
</dbReference>
<evidence type="ECO:0000256" key="10">
    <source>
        <dbReference type="ARBA" id="ARBA00023295"/>
    </source>
</evidence>
<evidence type="ECO:0000256" key="4">
    <source>
        <dbReference type="ARBA" id="ARBA00022553"/>
    </source>
</evidence>
<evidence type="ECO:0000256" key="5">
    <source>
        <dbReference type="ARBA" id="ARBA00022723"/>
    </source>
</evidence>
<evidence type="ECO:0000259" key="21">
    <source>
        <dbReference type="PROSITE" id="PS51083"/>
    </source>
</evidence>
<dbReference type="InterPro" id="IPR033132">
    <property type="entry name" value="GH_1_N_CS"/>
</dbReference>
<evidence type="ECO:0000256" key="17">
    <source>
        <dbReference type="PROSITE-ProRule" id="PRU10055"/>
    </source>
</evidence>
<dbReference type="InterPro" id="IPR017853">
    <property type="entry name" value="GH"/>
</dbReference>
<keyword evidence="6 16" id="KW-0863">Zinc-finger</keyword>
<dbReference type="FunFam" id="3.20.20.80:FF:000022">
    <property type="entry name" value="Beta-glucosidase 11"/>
    <property type="match status" value="1"/>
</dbReference>
<dbReference type="PANTHER" id="PTHR10353">
    <property type="entry name" value="GLYCOSYL HYDROLASE"/>
    <property type="match status" value="1"/>
</dbReference>
<proteinExistence type="inferred from homology"/>
<organism evidence="22 23">
    <name type="scientific">Hevea brasiliensis</name>
    <name type="common">Para rubber tree</name>
    <name type="synonym">Siphonia brasiliensis</name>
    <dbReference type="NCBI Taxonomy" id="3981"/>
    <lineage>
        <taxon>Eukaryota</taxon>
        <taxon>Viridiplantae</taxon>
        <taxon>Streptophyta</taxon>
        <taxon>Embryophyta</taxon>
        <taxon>Tracheophyta</taxon>
        <taxon>Spermatophyta</taxon>
        <taxon>Magnoliopsida</taxon>
        <taxon>eudicotyledons</taxon>
        <taxon>Gunneridae</taxon>
        <taxon>Pentapetalae</taxon>
        <taxon>rosids</taxon>
        <taxon>fabids</taxon>
        <taxon>Malpighiales</taxon>
        <taxon>Euphorbiaceae</taxon>
        <taxon>Crotonoideae</taxon>
        <taxon>Micrandreae</taxon>
        <taxon>Hevea</taxon>
    </lineage>
</organism>
<dbReference type="GO" id="GO:0005975">
    <property type="term" value="P:carbohydrate metabolic process"/>
    <property type="evidence" value="ECO:0007669"/>
    <property type="project" value="InterPro"/>
</dbReference>
<evidence type="ECO:0000256" key="19">
    <source>
        <dbReference type="SAM" id="MobiDB-lite"/>
    </source>
</evidence>
<comment type="function">
    <text evidence="11">Required for box C/D snoRNAs accumulation involved in snoRNA processing, snoRNA transport to the nucleolus and ribosome biogenesis.</text>
</comment>
<evidence type="ECO:0000256" key="18">
    <source>
        <dbReference type="RuleBase" id="RU004468"/>
    </source>
</evidence>
<sequence length="2702" mass="307487">MEQEPQSKDQSSRNPNPLCEECKENPSKYKCPGCSIRSCSLPCVKAHKQRTGCSGKRLQTQFVPLSQFNDNLLLSVSLVLSELFWEDSSLLRLDFLKALYNAVMVYIVLSFADMVMPFAMFWKKFISWTIEWRFHSTDVILLDHGYDFEVVKDVKPVTNRPESKNSVHNDESSPKGVAFREEEIEENDDPQILREAASNNSHYNSQTMEPGIFEAMDFDFDQGLMDAYSDLIGQVNPDDFLDLEGEFPKEESDDSIEHLATHSRSSFPAGFIFGTASSAYQYEGAAHEDGRGQSIWDIFTQKYPEKIRDHSNGNIAVDSYHRYKEDVAIMKGLGFDAYRFSISWSRLLPRGHLSGGINTKGIHYYNNLINELLANGIQPFVTLFHWDLPQALEDEYGGLLSSKIVDDFRDYAELCFKTFGDRVKHWITWNEPLTVAGDAYATGKKAPGRCSDWLPYNCTGGDSSTEPYIVAHHQLLAHAAAVQVYKDKYQMSQMGQIGITLSCQWILPLTNSSRDFSAASRAIAFQYDWFMEPLKSGTYPADMVARVGKRLPKFSKEESLMVKGSFDFIGLNYYTSKYGFDVPCKTEYLSYTTDSCAQSTTERNGIPIGPATGSDWLYVYPRGILDLLLYTKNKFNDPIIYITENGVSELDTDWIIVEDDYRIRYFNDHLSFVQKAIKSGVKIKGYFGWSLLDNFEWEDGYEIRFGMVYVDYKNGLKSFLVASSVVYSEQGAPETNNNGVSSLKRSSFPSDFVFGTASSAYQYEGAAFDDGKGPSIWDTFTQRHPEKITDHSSGKIADDSYHKNQPFVTLFHWDVPQALEDEYTGFSSPKIVKDFQDYAELCFSQFGDRVKHWITLNEPLTFATSGYVTGAFAPGRCSKSSTSNCTEGDSSTEPYTVGHYQLLAHAAAVQVYRKKFQKSQKGQIGITLNSGWFVPLTESSNDHKAASRALAFQYDWFMEPLKSGSYPVDMVYYVGKRLPKFSEKEASMVKGSFDLLENGVPIGEKSGSSWLYVYPRGIQDVLLYTKYKFDDPVIYITENGVSEVNTGSVSLEDNQRVDYYHDHLSYVKNAIAIGVNVKGYFAWSLLDNFEWSSGYSVRFGLIFIDYKDGLKRRDYATKIGGNSKVSWKCYLSMLCVVNIPILDMAQYEGAVNEDGKGPSIWDVFTHKYPERIKGRANADVAIDFYHRYQEDVDIMKNMSLDAFRFSISWSRVLPRGKLSGGVNEKGIEFYNNLINKLLSEGIQPFVTLFHWDLPQALEDEYGGFLSPRIVDDFRDYAELCFKEFGDRVKHWITLNEPWSYSNTGYNVGQFAPGRCSKFMNPACQAGDSATEPYLVGHNLLLSHAAAVKLYKEKYQASQKGKIGITLISHWMVPFSNSQLDKEAQLEPLILCMDGIDQFDDGTLTIKELQNDTYRIDYYNNHLAYLNRAIQEGINVKGYFAWSLLDNFEWAAAFTMSLKEQLLLMAEAQAYGIHLSGNIQEDIKLMKKIGLGSFRFSISWSRILPKGKISGGVNPLGVKFYNDLINELLANGLRPFVTLIHFDPPQALEDEYGGFLSPKIVYDYLDYVDFCFKTFGDRVKLWVTMNEPNIFAMMGYSSGVLAPGRCSNYVGNCSAGNSATEPYIAIHNMLLCHSAAVKLYKEKYKVIQKGQIGITIASQWFIPKYNTPSDRLATSRAFDFYFGWVAHPVTYGDYPQSMRELVGSRLPKFSEEQSKILKGSFDFLTLNYYTTYYAESAPFTNTISHSYDTDMLAKSTPEKNGVPIGTPTALSWLYIYPKGLRKLLLHVKKNYNNPPIYITENGMADNGTLPLEVSLKDSARIKYLSSHLSHILKAIKKGVNVKSYYIWSFLDDYEWNSGYTFRFGITYYEGATQVDGRGPSIWDTFVRDFPGKIADHSTGNVAEEFYYLFKEDIARLKEMGLDSFRFSFSWSRILPKGKIGGGVNQRGVDFYNFLIDELISNDIQPLVTLFHWDVPQSLEDEYGGFLSSNIVDDYRDYVDFCFKEFGDRVKSWITLNEPDVFALKGYAIGIDAPGRCSSYIGNCTVGNSATEPYVVVHNIILSHATAVNLYREKYKAFPTWLYIYPRGIGEFMLYVKKVYNNLPIIITENGVADPNNVSIPLSDALNDTIRIKYHSHHLSYLLAAIKDGVDVRGYYVWSFLDDFEWELGYTVRFGINYIDYENGLKRYPKLSALWFKNFLHKKNSYLHNSIALSRSSFPNDFMFGAATSAYQIEGAANTDGRKPSIWDTFTKEHPEKISDHSSGDVAEDFYHRYKEDIAVIKEIGLNSFRFSISWPRVLPFGRVSAGVNPEGVNFYNSMINELLSNGIEPFITLFHWDLPQALQDEYGGFLSPKIVDDYRDYVDFCFEEFGDRVKYWVSLNEPNYFSCFGYALGATAPGRCSNYIGNCRNGNSATEPYIVIHHMILCHATALKLYRQKYQASQKGTIGIIVTAFWKEPKFDTIASRKAASRGLDFTIGWLLHPLTYGDYPESMRTLVGDRLPKFTEEQSQMIKGCIEFVGVNYYTARYVDESTSSTSVNLSYTTDSQVIESTEKNGIPIGQQAGSTWIYVYPEGLREMVFYIKRNYNDPAIYITENGMADNYSMSINDLLNDSLRIKYHYLHLSYLLQAIKEGADVRGYYVWSFLDDFEWEFGYTFRYGLTYIDYTNGLKRIPKSSAFWFQNFLHGENVTTGSSSLLDSEKSSI</sequence>
<keyword evidence="5" id="KW-0479">Metal-binding</keyword>
<evidence type="ECO:0000256" key="2">
    <source>
        <dbReference type="ARBA" id="ARBA00022499"/>
    </source>
</evidence>
<dbReference type="SUPFAM" id="SSF144232">
    <property type="entry name" value="HIT/MYND zinc finger-like"/>
    <property type="match status" value="1"/>
</dbReference>
<dbReference type="FunFam" id="3.20.20.80:FF:000020">
    <property type="entry name" value="Beta-glucosidase 12"/>
    <property type="match status" value="4"/>
</dbReference>
<evidence type="ECO:0000313" key="22">
    <source>
        <dbReference type="EMBL" id="KAF2319354.1"/>
    </source>
</evidence>
<evidence type="ECO:0000313" key="23">
    <source>
        <dbReference type="Proteomes" id="UP000467840"/>
    </source>
</evidence>
<dbReference type="GO" id="GO:0008270">
    <property type="term" value="F:zinc ion binding"/>
    <property type="evidence" value="ECO:0007669"/>
    <property type="project" value="UniProtKB-UniRule"/>
</dbReference>
<dbReference type="Proteomes" id="UP000467840">
    <property type="component" value="Chromosome 10"/>
</dbReference>
<dbReference type="PROSITE" id="PS51083">
    <property type="entry name" value="ZF_HIT"/>
    <property type="match status" value="1"/>
</dbReference>
<evidence type="ECO:0000256" key="20">
    <source>
        <dbReference type="SAM" id="Phobius"/>
    </source>
</evidence>
<feature type="active site" description="Nucleophile" evidence="17">
    <location>
        <position position="644"/>
    </location>
</feature>
<dbReference type="SUPFAM" id="SSF51445">
    <property type="entry name" value="(Trans)glycosidases"/>
    <property type="match status" value="6"/>
</dbReference>
<accession>A0A6A6N1Z3</accession>
<dbReference type="EMBL" id="JAAGAX010000003">
    <property type="protein sequence ID" value="KAF2319354.1"/>
    <property type="molecule type" value="Genomic_DNA"/>
</dbReference>
<evidence type="ECO:0000256" key="6">
    <source>
        <dbReference type="ARBA" id="ARBA00022771"/>
    </source>
</evidence>
<dbReference type="InterPro" id="IPR018120">
    <property type="entry name" value="Glyco_hydro_1_AS"/>
</dbReference>
<evidence type="ECO:0000256" key="8">
    <source>
        <dbReference type="ARBA" id="ARBA00022833"/>
    </source>
</evidence>
<keyword evidence="20" id="KW-1133">Transmembrane helix</keyword>
<evidence type="ECO:0000256" key="7">
    <source>
        <dbReference type="ARBA" id="ARBA00022801"/>
    </source>
</evidence>
<keyword evidence="23" id="KW-1185">Reference proteome</keyword>
<reference evidence="22 23" key="1">
    <citation type="journal article" date="2020" name="Mol. Plant">
        <title>The Chromosome-Based Rubber Tree Genome Provides New Insights into Spurge Genome Evolution and Rubber Biosynthesis.</title>
        <authorList>
            <person name="Liu J."/>
            <person name="Shi C."/>
            <person name="Shi C.C."/>
            <person name="Li W."/>
            <person name="Zhang Q.J."/>
            <person name="Zhang Y."/>
            <person name="Li K."/>
            <person name="Lu H.F."/>
            <person name="Shi C."/>
            <person name="Zhu S.T."/>
            <person name="Xiao Z.Y."/>
            <person name="Nan H."/>
            <person name="Yue Y."/>
            <person name="Zhu X.G."/>
            <person name="Wu Y."/>
            <person name="Hong X.N."/>
            <person name="Fan G.Y."/>
            <person name="Tong Y."/>
            <person name="Zhang D."/>
            <person name="Mao C.L."/>
            <person name="Liu Y.L."/>
            <person name="Hao S.J."/>
            <person name="Liu W.Q."/>
            <person name="Lv M.Q."/>
            <person name="Zhang H.B."/>
            <person name="Liu Y."/>
            <person name="Hu-Tang G.R."/>
            <person name="Wang J.P."/>
            <person name="Wang J.H."/>
            <person name="Sun Y.H."/>
            <person name="Ni S.B."/>
            <person name="Chen W.B."/>
            <person name="Zhang X.C."/>
            <person name="Jiao Y.N."/>
            <person name="Eichler E.E."/>
            <person name="Li G.H."/>
            <person name="Liu X."/>
            <person name="Gao L.Z."/>
        </authorList>
    </citation>
    <scope>NUCLEOTIDE SEQUENCE [LARGE SCALE GENOMIC DNA]</scope>
    <source>
        <strain evidence="23">cv. GT1</strain>
        <tissue evidence="22">Leaf</tissue>
    </source>
</reference>
<evidence type="ECO:0000256" key="11">
    <source>
        <dbReference type="ARBA" id="ARBA00049598"/>
    </source>
</evidence>
<evidence type="ECO:0000256" key="16">
    <source>
        <dbReference type="PROSITE-ProRule" id="PRU00453"/>
    </source>
</evidence>
<dbReference type="Gene3D" id="3.30.60.190">
    <property type="match status" value="1"/>
</dbReference>
<feature type="active site" description="Nucleophile" evidence="17">
    <location>
        <position position="1038"/>
    </location>
</feature>
<evidence type="ECO:0000256" key="13">
    <source>
        <dbReference type="ARBA" id="ARBA00061949"/>
    </source>
</evidence>
<feature type="transmembrane region" description="Helical" evidence="20">
    <location>
        <begin position="98"/>
        <end position="122"/>
    </location>
</feature>
<comment type="similarity">
    <text evidence="1">Belongs to the glycosyl hydrolase 1 family.</text>
</comment>
<feature type="active site" description="Nucleophile" evidence="17">
    <location>
        <position position="1799"/>
    </location>
</feature>
<keyword evidence="8" id="KW-0862">Zinc</keyword>
<dbReference type="InterPro" id="IPR001360">
    <property type="entry name" value="Glyco_hydro_1"/>
</dbReference>
<feature type="active site" description="Nucleophile" evidence="17">
    <location>
        <position position="2593"/>
    </location>
</feature>
<feature type="compositionally biased region" description="Basic and acidic residues" evidence="19">
    <location>
        <begin position="158"/>
        <end position="181"/>
    </location>
</feature>
<protein>
    <recommendedName>
        <fullName evidence="14">Box C/D snoRNA protein 1</fullName>
    </recommendedName>
    <alternativeName>
        <fullName evidence="15">Zinc finger HIT domain-containing protein 6</fullName>
    </alternativeName>
</protein>
<dbReference type="InterPro" id="IPR007529">
    <property type="entry name" value="Znf_HIT"/>
</dbReference>
<evidence type="ECO:0000256" key="3">
    <source>
        <dbReference type="ARBA" id="ARBA00022517"/>
    </source>
</evidence>
<gene>
    <name evidence="22" type="ORF">GH714_015005</name>
</gene>
<dbReference type="FunFam" id="3.30.60.190:FF:000001">
    <property type="entry name" value="box C/D snoRNA protein 1"/>
    <property type="match status" value="1"/>
</dbReference>
<keyword evidence="2" id="KW-1017">Isopeptide bond</keyword>
<dbReference type="CDD" id="cd23023">
    <property type="entry name" value="zf-HIT_BCD1"/>
    <property type="match status" value="1"/>
</dbReference>
<dbReference type="Pfam" id="PF04438">
    <property type="entry name" value="zf-HIT"/>
    <property type="match status" value="1"/>
</dbReference>
<evidence type="ECO:0000256" key="1">
    <source>
        <dbReference type="ARBA" id="ARBA00010838"/>
    </source>
</evidence>
<evidence type="ECO:0000256" key="12">
    <source>
        <dbReference type="ARBA" id="ARBA00049654"/>
    </source>
</evidence>
<keyword evidence="10 18" id="KW-0326">Glycosidase</keyword>
<evidence type="ECO:0000256" key="14">
    <source>
        <dbReference type="ARBA" id="ARBA00068630"/>
    </source>
</evidence>
<keyword evidence="20" id="KW-0472">Membrane</keyword>
<evidence type="ECO:0000256" key="9">
    <source>
        <dbReference type="ARBA" id="ARBA00022843"/>
    </source>
</evidence>
<keyword evidence="20" id="KW-0812">Transmembrane</keyword>
<feature type="domain" description="HIT-type" evidence="21">
    <location>
        <begin position="19"/>
        <end position="53"/>
    </location>
</feature>
<keyword evidence="9" id="KW-0832">Ubl conjugation</keyword>
<dbReference type="PROSITE" id="PS00572">
    <property type="entry name" value="GLYCOSYL_HYDROL_F1_1"/>
    <property type="match status" value="5"/>
</dbReference>
<keyword evidence="7 18" id="KW-0378">Hydrolase</keyword>
<dbReference type="PANTHER" id="PTHR10353:SF44">
    <property type="entry name" value="BETA-GLUCOSIDASE 17"/>
    <property type="match status" value="1"/>
</dbReference>
<comment type="caution">
    <text evidence="22">The sequence shown here is derived from an EMBL/GenBank/DDBJ whole genome shotgun (WGS) entry which is preliminary data.</text>
</comment>
<dbReference type="Gene3D" id="3.20.20.80">
    <property type="entry name" value="Glycosidases"/>
    <property type="match status" value="9"/>
</dbReference>
<dbReference type="Pfam" id="PF00232">
    <property type="entry name" value="Glyco_hydro_1"/>
    <property type="match status" value="10"/>
</dbReference>
<dbReference type="GO" id="GO:0008422">
    <property type="term" value="F:beta-glucosidase activity"/>
    <property type="evidence" value="ECO:0007669"/>
    <property type="project" value="TreeGrafter"/>
</dbReference>
<keyword evidence="3" id="KW-0690">Ribosome biogenesis</keyword>
<dbReference type="PRINTS" id="PR00131">
    <property type="entry name" value="GLHYDRLASE1"/>
</dbReference>
<feature type="region of interest" description="Disordered" evidence="19">
    <location>
        <begin position="158"/>
        <end position="190"/>
    </location>
</feature>
<dbReference type="PROSITE" id="PS00653">
    <property type="entry name" value="GLYCOSYL_HYDROL_F1_2"/>
    <property type="match status" value="3"/>
</dbReference>
<name>A0A6A6N1Z3_HEVBR</name>
<comment type="subunit">
    <text evidence="13">Interacts with FBL, SNU13, NOP58, NUFIP1, RUVBL1, RUVBL2 and TAF9. Interacts (via HIT-type zinc finger) with the RUVBL1/RUVBL2 complex in the presence of ADP.</text>
</comment>
<evidence type="ECO:0000256" key="15">
    <source>
        <dbReference type="ARBA" id="ARBA00077531"/>
    </source>
</evidence>
<keyword evidence="4" id="KW-0597">Phosphoprotein</keyword>
<comment type="similarity">
    <text evidence="12">Belongs to the BCD1 family.</text>
</comment>
<feature type="active site" description="Nucleophile" evidence="17">
    <location>
        <position position="2107"/>
    </location>
</feature>